<keyword evidence="7 10" id="KW-0371">Homeobox</keyword>
<dbReference type="Pfam" id="PF01852">
    <property type="entry name" value="START"/>
    <property type="match status" value="1"/>
</dbReference>
<reference evidence="17" key="1">
    <citation type="submission" date="2025-08" db="UniProtKB">
        <authorList>
            <consortium name="RefSeq"/>
        </authorList>
    </citation>
    <scope>IDENTIFICATION</scope>
</reference>
<dbReference type="SMART" id="SM00389">
    <property type="entry name" value="HOX"/>
    <property type="match status" value="1"/>
</dbReference>
<dbReference type="GO" id="GO:0003700">
    <property type="term" value="F:DNA-binding transcription factor activity"/>
    <property type="evidence" value="ECO:0007669"/>
    <property type="project" value="InterPro"/>
</dbReference>
<keyword evidence="4" id="KW-0805">Transcription regulation</keyword>
<keyword evidence="8" id="KW-0804">Transcription</keyword>
<keyword evidence="5 12" id="KW-0175">Coiled coil</keyword>
<keyword evidence="16" id="KW-1185">Reference proteome</keyword>
<evidence type="ECO:0000259" key="14">
    <source>
        <dbReference type="PROSITE" id="PS50071"/>
    </source>
</evidence>
<dbReference type="CDD" id="cd00086">
    <property type="entry name" value="homeodomain"/>
    <property type="match status" value="1"/>
</dbReference>
<dbReference type="Gene3D" id="1.10.10.60">
    <property type="entry name" value="Homeodomain-like"/>
    <property type="match status" value="1"/>
</dbReference>
<sequence length="836" mass="91807">MAITENAVGETSKRVKGAKSGHEQGSKYTRYTEAQIEVLEKVYAECSNPNYFQRSKILREQPNLRGIDSKQLKVWFQNHRSREKQKKENGELLAENKKLAAANELLREENDCLQQKVAQLICENEYLQTQFLSLISRNKATTKTTDLGLAARANSPQLPLWSADNNSLLVLAEEIREEFLCKATGTAVNWKAILTVKLPSPSSVGAIYVSDTCIGVAARACTIIPIEPVKIIEILKDRASWSRNCRNVDVLAEYPAGNGGAIELIYTQYYAPTTMACARDFWTLRYTSVSVDGSFVVCEKSVSGSDAVPSSPAVLEFVRGRMLASGYLIHPCEGGSIIHLIDHLDLEASSVPEVVRPLYESSELVAKNMIVPALEYIEHTASETHDKRSHAYGEGPAFLRSFSQRLSRGFNDAITGFTEDGWTLLDADAPGDIIVSVKRLKNFEDNRNYDSVICMKASLLLQKVLPAKLMMLLKERRSCWMNINLADHSAVFLGPACFAFPGSRTYNLSGTGVLLGHTNYEDEILEVLRFDRIAHPQHNVSSGDLYHLQICNGMEDSGVGACSELIFAPIDRTITNDAVLLSSGFRIISLPSNAGLQSSANMNSTGPSNATNVGTAASKPSSVLILAFQFPFETHLQDKVASIARKYVQHVISYVKNISLEAMPSGSNPETASNKSDPATRLMIAPDSTYAATLANLICQSYRSNLGVEIFGCNCPSTDSLLELIRHHQYAILCFAFTSLPVCLYANQAGLDLLETTANNLLSLTVDRILGGSNNFSLSSILPTIMQQGYAILPPGYCISEMNRRVSYEQAVVWQVQGSDGSVPCLALAFMNWSFT</sequence>
<dbReference type="InterPro" id="IPR044830">
    <property type="entry name" value="HD-Zip_III"/>
</dbReference>
<dbReference type="RefSeq" id="XP_011076980.1">
    <property type="nucleotide sequence ID" value="XM_011078678.2"/>
</dbReference>
<keyword evidence="9 10" id="KW-0539">Nucleus</keyword>
<dbReference type="InterPro" id="IPR013978">
    <property type="entry name" value="MEKHLA"/>
</dbReference>
<dbReference type="SUPFAM" id="SSF55961">
    <property type="entry name" value="Bet v1-like"/>
    <property type="match status" value="1"/>
</dbReference>
<evidence type="ECO:0000256" key="13">
    <source>
        <dbReference type="SAM" id="MobiDB-lite"/>
    </source>
</evidence>
<accession>A0A6I9T8U4</accession>
<comment type="subcellular location">
    <subcellularLocation>
        <location evidence="1 10 11">Nucleus</location>
    </subcellularLocation>
</comment>
<evidence type="ECO:0000259" key="15">
    <source>
        <dbReference type="PROSITE" id="PS50848"/>
    </source>
</evidence>
<dbReference type="GO" id="GO:0008289">
    <property type="term" value="F:lipid binding"/>
    <property type="evidence" value="ECO:0007669"/>
    <property type="project" value="InterPro"/>
</dbReference>
<evidence type="ECO:0000256" key="9">
    <source>
        <dbReference type="ARBA" id="ARBA00023242"/>
    </source>
</evidence>
<dbReference type="SUPFAM" id="SSF46689">
    <property type="entry name" value="Homeodomain-like"/>
    <property type="match status" value="1"/>
</dbReference>
<dbReference type="PANTHER" id="PTHR45950">
    <property type="entry name" value="HOMEOBOX-LEUCINE ZIPPER PROTEIN ATHB-14"/>
    <property type="match status" value="1"/>
</dbReference>
<dbReference type="KEGG" id="sind:105161099"/>
<dbReference type="Pfam" id="PF08670">
    <property type="entry name" value="MEKHLA"/>
    <property type="match status" value="1"/>
</dbReference>
<dbReference type="AlphaFoldDB" id="A0A6I9T8U4"/>
<dbReference type="OrthoDB" id="6159439at2759"/>
<dbReference type="InterPro" id="IPR009057">
    <property type="entry name" value="Homeodomain-like_sf"/>
</dbReference>
<name>A0A6I9T8U4_SESIN</name>
<gene>
    <name evidence="17" type="primary">LOC105161099</name>
</gene>
<dbReference type="GO" id="GO:0030154">
    <property type="term" value="P:cell differentiation"/>
    <property type="evidence" value="ECO:0007669"/>
    <property type="project" value="UniProtKB-KW"/>
</dbReference>
<feature type="coiled-coil region" evidence="12">
    <location>
        <begin position="82"/>
        <end position="130"/>
    </location>
</feature>
<dbReference type="PROSITE" id="PS50848">
    <property type="entry name" value="START"/>
    <property type="match status" value="1"/>
</dbReference>
<evidence type="ECO:0000313" key="17">
    <source>
        <dbReference type="RefSeq" id="XP_011076980.1"/>
    </source>
</evidence>
<evidence type="ECO:0000256" key="4">
    <source>
        <dbReference type="ARBA" id="ARBA00023015"/>
    </source>
</evidence>
<evidence type="ECO:0000256" key="12">
    <source>
        <dbReference type="SAM" id="Coils"/>
    </source>
</evidence>
<evidence type="ECO:0000256" key="11">
    <source>
        <dbReference type="RuleBase" id="RU000682"/>
    </source>
</evidence>
<dbReference type="CDD" id="cd14686">
    <property type="entry name" value="bZIP"/>
    <property type="match status" value="1"/>
</dbReference>
<feature type="domain" description="Homeobox" evidence="14">
    <location>
        <begin position="22"/>
        <end position="86"/>
    </location>
</feature>
<evidence type="ECO:0000256" key="6">
    <source>
        <dbReference type="ARBA" id="ARBA00023125"/>
    </source>
</evidence>
<dbReference type="GO" id="GO:0005634">
    <property type="term" value="C:nucleus"/>
    <property type="evidence" value="ECO:0007669"/>
    <property type="project" value="UniProtKB-SubCell"/>
</dbReference>
<feature type="domain" description="START" evidence="15">
    <location>
        <begin position="161"/>
        <end position="389"/>
    </location>
</feature>
<organism evidence="16 17">
    <name type="scientific">Sesamum indicum</name>
    <name type="common">Oriental sesame</name>
    <name type="synonym">Sesamum orientale</name>
    <dbReference type="NCBI Taxonomy" id="4182"/>
    <lineage>
        <taxon>Eukaryota</taxon>
        <taxon>Viridiplantae</taxon>
        <taxon>Streptophyta</taxon>
        <taxon>Embryophyta</taxon>
        <taxon>Tracheophyta</taxon>
        <taxon>Spermatophyta</taxon>
        <taxon>Magnoliopsida</taxon>
        <taxon>eudicotyledons</taxon>
        <taxon>Gunneridae</taxon>
        <taxon>Pentapetalae</taxon>
        <taxon>asterids</taxon>
        <taxon>lamiids</taxon>
        <taxon>Lamiales</taxon>
        <taxon>Pedaliaceae</taxon>
        <taxon>Sesamum</taxon>
    </lineage>
</organism>
<comment type="similarity">
    <text evidence="2">Belongs to the HD-ZIP homeobox family. Class III subfamily.</text>
</comment>
<evidence type="ECO:0000256" key="5">
    <source>
        <dbReference type="ARBA" id="ARBA00023054"/>
    </source>
</evidence>
<dbReference type="PANTHER" id="PTHR45950:SF10">
    <property type="entry name" value="HOMEOBOX-LEUCINE ZIPPER PROTEIN REVOLUTA"/>
    <property type="match status" value="1"/>
</dbReference>
<evidence type="ECO:0000256" key="3">
    <source>
        <dbReference type="ARBA" id="ARBA00022782"/>
    </source>
</evidence>
<evidence type="ECO:0000256" key="8">
    <source>
        <dbReference type="ARBA" id="ARBA00023163"/>
    </source>
</evidence>
<evidence type="ECO:0000256" key="2">
    <source>
        <dbReference type="ARBA" id="ARBA00010338"/>
    </source>
</evidence>
<dbReference type="InterPro" id="IPR023393">
    <property type="entry name" value="START-like_dom_sf"/>
</dbReference>
<dbReference type="Gene3D" id="3.30.530.20">
    <property type="match status" value="1"/>
</dbReference>
<keyword evidence="3" id="KW-0221">Differentiation</keyword>
<evidence type="ECO:0000256" key="10">
    <source>
        <dbReference type="PROSITE-ProRule" id="PRU00108"/>
    </source>
</evidence>
<dbReference type="Proteomes" id="UP000504604">
    <property type="component" value="Linkage group LG4"/>
</dbReference>
<keyword evidence="6 10" id="KW-0238">DNA-binding</keyword>
<dbReference type="InterPro" id="IPR001356">
    <property type="entry name" value="HD"/>
</dbReference>
<dbReference type="PROSITE" id="PS50071">
    <property type="entry name" value="HOMEOBOX_2"/>
    <property type="match status" value="1"/>
</dbReference>
<dbReference type="Pfam" id="PF00046">
    <property type="entry name" value="Homeodomain"/>
    <property type="match status" value="1"/>
</dbReference>
<evidence type="ECO:0000313" key="16">
    <source>
        <dbReference type="Proteomes" id="UP000504604"/>
    </source>
</evidence>
<dbReference type="GO" id="GO:0003677">
    <property type="term" value="F:DNA binding"/>
    <property type="evidence" value="ECO:0007669"/>
    <property type="project" value="UniProtKB-UniRule"/>
</dbReference>
<proteinExistence type="inferred from homology"/>
<dbReference type="GeneID" id="105161099"/>
<dbReference type="SMART" id="SM00234">
    <property type="entry name" value="START"/>
    <property type="match status" value="1"/>
</dbReference>
<protein>
    <submittedName>
        <fullName evidence="17">Homeobox-leucine zipper protein REVOLUTA-like isoform X1</fullName>
    </submittedName>
</protein>
<feature type="DNA-binding region" description="Homeobox" evidence="10">
    <location>
        <begin position="24"/>
        <end position="87"/>
    </location>
</feature>
<evidence type="ECO:0000256" key="1">
    <source>
        <dbReference type="ARBA" id="ARBA00004123"/>
    </source>
</evidence>
<dbReference type="InterPro" id="IPR002913">
    <property type="entry name" value="START_lipid-bd_dom"/>
</dbReference>
<dbReference type="InParanoid" id="A0A6I9T8U4"/>
<feature type="region of interest" description="Disordered" evidence="13">
    <location>
        <begin position="1"/>
        <end position="26"/>
    </location>
</feature>
<evidence type="ECO:0000256" key="7">
    <source>
        <dbReference type="ARBA" id="ARBA00023155"/>
    </source>
</evidence>